<feature type="region of interest" description="Disordered" evidence="2">
    <location>
        <begin position="415"/>
        <end position="476"/>
    </location>
</feature>
<dbReference type="Proteomes" id="UP000272942">
    <property type="component" value="Unassembled WGS sequence"/>
</dbReference>
<evidence type="ECO:0000313" key="3">
    <source>
        <dbReference type="EMBL" id="VDP84087.1"/>
    </source>
</evidence>
<dbReference type="EMBL" id="UZAN01046377">
    <property type="protein sequence ID" value="VDP84087.1"/>
    <property type="molecule type" value="Genomic_DNA"/>
</dbReference>
<feature type="region of interest" description="Disordered" evidence="2">
    <location>
        <begin position="1012"/>
        <end position="1058"/>
    </location>
</feature>
<dbReference type="OrthoDB" id="6268529at2759"/>
<feature type="region of interest" description="Disordered" evidence="2">
    <location>
        <begin position="82"/>
        <end position="211"/>
    </location>
</feature>
<feature type="compositionally biased region" description="Polar residues" evidence="2">
    <location>
        <begin position="171"/>
        <end position="184"/>
    </location>
</feature>
<reference evidence="3 4" key="2">
    <citation type="submission" date="2018-11" db="EMBL/GenBank/DDBJ databases">
        <authorList>
            <consortium name="Pathogen Informatics"/>
        </authorList>
    </citation>
    <scope>NUCLEOTIDE SEQUENCE [LARGE SCALE GENOMIC DNA]</scope>
    <source>
        <strain evidence="3 4">Egypt</strain>
    </source>
</reference>
<proteinExistence type="predicted"/>
<feature type="compositionally biased region" description="Low complexity" evidence="2">
    <location>
        <begin position="958"/>
        <end position="971"/>
    </location>
</feature>
<feature type="compositionally biased region" description="Basic residues" evidence="2">
    <location>
        <begin position="185"/>
        <end position="194"/>
    </location>
</feature>
<sequence length="1058" mass="115511">MMGLLSESYFIEVKSMNPLSWFPFYNEEKQGENFDGSLLVPLTVGLVSVVSSVLVGYRSGLLTRKQAASLIVKQVEEAERSVSLVSSRDMTKRKSASKNVNKPNPTVTNPAAVPTASHAQSVSLSGEFSPSGTSAKQVDGSKQRSTQPEPVPHIAQAKPPDTQARIVEDNVPQTNVSKSISASGKRNKKTKHSNQSRSEPEASYSNGLDPTEPDMAWVVVTSKKVKQSTTTVSNGQPTTKVAKKKTKISEGAGDIKIPVSTQAVTTKPATDVAQSPSGEERKSVVKFDLPSEEPLSQPSEARQNTDQLQHPSQPTAIPADRPTTQRAPETNQSHNRVSQASTSAVSNRLPATPDATVHAATAGSQLPDSHMFRSLNTSLPATLELLTQHLSSQVSAKELECQLLRDEVIRLREEVGNLKHSSPNKPHVPPPSVDAETMTVPQESPAAESSKSKTSGTTEASSRASSATPRSDSPDTVLLLTLQKEIERLAREMKLSQQRNENLEARLATANKQISAVKSENAKQLKVLNQELGAQTQRAQQSEETQRRMDEELREALQQLECTRRKAEQWERERAILVQERDQLTKEREALTLQHQACLSELESVRHASEELQTSIREAELRAQSLERDRSVVLGESHTRIAQLEAQLSASQEQEQTERTRLQTVESSLTQLRADTENLRQQLAAKEQELQSWREKCESLEQNLSELSEQCRSHEGASSLAAETIQSVSDTKPVAASALTLLAATTQTDPEPGAEFESELSSSGANGRVSELEISKLNSVAISPIPRTAEEITNEDLKAEVAHYKSALNVTESVLAELQNSVDEEAERWRKALDASRMECEVLEEKLTKTESSLSVLTEERDRLLKKLDEASNDPNYQQDRISVGRQSIDDDRSSVQSLTVARMLDSVRFDETTPKPELIRLLNKFRYLIQVEHEALKNEQSTSSRLQSELEAIQRQSGHSSSVSEGSLNGALPQPSLTAGSKAARSPSPTGFPTPEAATCDLSLDQTDHARVDGPVVTTPVSSSVLKSTTAAQNDSSTLLTNGLHSNDSTDASSIAP</sequence>
<keyword evidence="1" id="KW-0175">Coiled coil</keyword>
<protein>
    <submittedName>
        <fullName evidence="5">Micronuclear linker histone polyprotein-like</fullName>
    </submittedName>
</protein>
<feature type="region of interest" description="Disordered" evidence="2">
    <location>
        <begin position="937"/>
        <end position="1000"/>
    </location>
</feature>
<keyword evidence="4" id="KW-1185">Reference proteome</keyword>
<feature type="coiled-coil region" evidence="1">
    <location>
        <begin position="479"/>
        <end position="717"/>
    </location>
</feature>
<feature type="compositionally biased region" description="Low complexity" evidence="2">
    <location>
        <begin position="446"/>
        <end position="476"/>
    </location>
</feature>
<feature type="region of interest" description="Disordered" evidence="2">
    <location>
        <begin position="746"/>
        <end position="767"/>
    </location>
</feature>
<feature type="compositionally biased region" description="Low complexity" evidence="2">
    <location>
        <begin position="98"/>
        <end position="112"/>
    </location>
</feature>
<dbReference type="WBParaSite" id="ECPE_0000875001-mRNA-1">
    <property type="protein sequence ID" value="ECPE_0000875001-mRNA-1"/>
    <property type="gene ID" value="ECPE_0000875001"/>
</dbReference>
<feature type="compositionally biased region" description="Polar residues" evidence="2">
    <location>
        <begin position="294"/>
        <end position="315"/>
    </location>
</feature>
<organism evidence="5">
    <name type="scientific">Echinostoma caproni</name>
    <dbReference type="NCBI Taxonomy" id="27848"/>
    <lineage>
        <taxon>Eukaryota</taxon>
        <taxon>Metazoa</taxon>
        <taxon>Spiralia</taxon>
        <taxon>Lophotrochozoa</taxon>
        <taxon>Platyhelminthes</taxon>
        <taxon>Trematoda</taxon>
        <taxon>Digenea</taxon>
        <taxon>Plagiorchiida</taxon>
        <taxon>Echinostomata</taxon>
        <taxon>Echinostomatoidea</taxon>
        <taxon>Echinostomatidae</taxon>
        <taxon>Echinostoma</taxon>
    </lineage>
</organism>
<reference evidence="5" key="1">
    <citation type="submission" date="2016-06" db="UniProtKB">
        <authorList>
            <consortium name="WormBaseParasite"/>
        </authorList>
    </citation>
    <scope>IDENTIFICATION</scope>
</reference>
<feature type="region of interest" description="Disordered" evidence="2">
    <location>
        <begin position="225"/>
        <end position="352"/>
    </location>
</feature>
<feature type="compositionally biased region" description="Polar residues" evidence="2">
    <location>
        <begin position="939"/>
        <end position="948"/>
    </location>
</feature>
<feature type="compositionally biased region" description="Polar residues" evidence="2">
    <location>
        <begin position="195"/>
        <end position="208"/>
    </location>
</feature>
<feature type="coiled-coil region" evidence="1">
    <location>
        <begin position="808"/>
        <end position="874"/>
    </location>
</feature>
<feature type="compositionally biased region" description="Polar residues" evidence="2">
    <location>
        <begin position="117"/>
        <end position="136"/>
    </location>
</feature>
<dbReference type="AlphaFoldDB" id="A0A183AP39"/>
<feature type="compositionally biased region" description="Low complexity" evidence="2">
    <location>
        <begin position="1017"/>
        <end position="1031"/>
    </location>
</feature>
<feature type="compositionally biased region" description="Polar residues" evidence="2">
    <location>
        <begin position="322"/>
        <end position="346"/>
    </location>
</feature>
<gene>
    <name evidence="3" type="ORF">ECPE_LOCUS8724</name>
</gene>
<evidence type="ECO:0000256" key="2">
    <source>
        <dbReference type="SAM" id="MobiDB-lite"/>
    </source>
</evidence>
<feature type="compositionally biased region" description="Polar residues" evidence="2">
    <location>
        <begin position="1032"/>
        <end position="1058"/>
    </location>
</feature>
<accession>A0A183AP39</accession>
<evidence type="ECO:0000313" key="4">
    <source>
        <dbReference type="Proteomes" id="UP000272942"/>
    </source>
</evidence>
<feature type="compositionally biased region" description="Polar residues" evidence="2">
    <location>
        <begin position="259"/>
        <end position="277"/>
    </location>
</feature>
<evidence type="ECO:0000313" key="5">
    <source>
        <dbReference type="WBParaSite" id="ECPE_0000875001-mRNA-1"/>
    </source>
</evidence>
<evidence type="ECO:0000256" key="1">
    <source>
        <dbReference type="SAM" id="Coils"/>
    </source>
</evidence>
<name>A0A183AP39_9TREM</name>